<proteinExistence type="predicted"/>
<dbReference type="Proteomes" id="UP001497516">
    <property type="component" value="Chromosome 3"/>
</dbReference>
<gene>
    <name evidence="1" type="ORF">LTRI10_LOCUS19789</name>
</gene>
<reference evidence="1 2" key="1">
    <citation type="submission" date="2024-04" db="EMBL/GenBank/DDBJ databases">
        <authorList>
            <person name="Fracassetti M."/>
        </authorList>
    </citation>
    <scope>NUCLEOTIDE SEQUENCE [LARGE SCALE GENOMIC DNA]</scope>
</reference>
<name>A0AAV2DXX3_9ROSI</name>
<organism evidence="1 2">
    <name type="scientific">Linum trigynum</name>
    <dbReference type="NCBI Taxonomy" id="586398"/>
    <lineage>
        <taxon>Eukaryota</taxon>
        <taxon>Viridiplantae</taxon>
        <taxon>Streptophyta</taxon>
        <taxon>Embryophyta</taxon>
        <taxon>Tracheophyta</taxon>
        <taxon>Spermatophyta</taxon>
        <taxon>Magnoliopsida</taxon>
        <taxon>eudicotyledons</taxon>
        <taxon>Gunneridae</taxon>
        <taxon>Pentapetalae</taxon>
        <taxon>rosids</taxon>
        <taxon>fabids</taxon>
        <taxon>Malpighiales</taxon>
        <taxon>Linaceae</taxon>
        <taxon>Linum</taxon>
    </lineage>
</organism>
<evidence type="ECO:0000313" key="1">
    <source>
        <dbReference type="EMBL" id="CAL1378190.1"/>
    </source>
</evidence>
<accession>A0AAV2DXX3</accession>
<dbReference type="EMBL" id="OZ034816">
    <property type="protein sequence ID" value="CAL1378190.1"/>
    <property type="molecule type" value="Genomic_DNA"/>
</dbReference>
<sequence length="121" mass="13413">MGGMVLDLTGIHALALRRLARRPRQLMEACGDINQTAALCRDWEHPLKRLEPNHNHVTITGGKQSDVDVACIDANEIRVAEDIKNPVNEIVGKETMRMGEQDLGEVFSGEKNCVELKLIAL</sequence>
<evidence type="ECO:0000313" key="2">
    <source>
        <dbReference type="Proteomes" id="UP001497516"/>
    </source>
</evidence>
<keyword evidence="2" id="KW-1185">Reference proteome</keyword>
<protein>
    <submittedName>
        <fullName evidence="1">Uncharacterized protein</fullName>
    </submittedName>
</protein>
<dbReference type="AlphaFoldDB" id="A0AAV2DXX3"/>